<keyword evidence="5" id="KW-1185">Reference proteome</keyword>
<dbReference type="GO" id="GO:1990904">
    <property type="term" value="C:ribonucleoprotein complex"/>
    <property type="evidence" value="ECO:0007669"/>
    <property type="project" value="UniProtKB-KW"/>
</dbReference>
<sequence>MMKVGRRTRNGSSQGTGYNGKSRRRFIVWTKSAFEKLDEIYRSFDRGLKQSSDMSRVRANIYINTEKPVFITKGKDNKAVIASNIMLDVKLHFHSDRANDHELQFSMVDGDFKKFEGKWSVKSGKSSSIKEYHVRGFAVSP</sequence>
<comment type="similarity">
    <text evidence="1">Belongs to the universal ribosomal protein uL4 family.</text>
</comment>
<evidence type="ECO:0000256" key="3">
    <source>
        <dbReference type="ARBA" id="ARBA00023274"/>
    </source>
</evidence>
<evidence type="ECO:0000256" key="1">
    <source>
        <dbReference type="ARBA" id="ARBA00010528"/>
    </source>
</evidence>
<dbReference type="GO" id="GO:0003735">
    <property type="term" value="F:structural constituent of ribosome"/>
    <property type="evidence" value="ECO:0007669"/>
    <property type="project" value="InterPro"/>
</dbReference>
<dbReference type="EMBL" id="HG739098">
    <property type="protein sequence ID" value="CDP04850.1"/>
    <property type="molecule type" value="Genomic_DNA"/>
</dbReference>
<dbReference type="Proteomes" id="UP000295252">
    <property type="component" value="Chromosome III"/>
</dbReference>
<evidence type="ECO:0000313" key="4">
    <source>
        <dbReference type="EMBL" id="CDP04850.1"/>
    </source>
</evidence>
<dbReference type="STRING" id="49390.A0A068U8I1"/>
<dbReference type="Gramene" id="CDP04850">
    <property type="protein sequence ID" value="CDP04850"/>
    <property type="gene ID" value="GSCOC_T00019605001"/>
</dbReference>
<dbReference type="AlphaFoldDB" id="A0A068U8I1"/>
<name>A0A068U8I1_COFCA</name>
<evidence type="ECO:0000313" key="5">
    <source>
        <dbReference type="Proteomes" id="UP000295252"/>
    </source>
</evidence>
<dbReference type="InParanoid" id="A0A068U8I1"/>
<proteinExistence type="inferred from homology"/>
<reference evidence="5" key="1">
    <citation type="journal article" date="2014" name="Science">
        <title>The coffee genome provides insight into the convergent evolution of caffeine biosynthesis.</title>
        <authorList>
            <person name="Denoeud F."/>
            <person name="Carretero-Paulet L."/>
            <person name="Dereeper A."/>
            <person name="Droc G."/>
            <person name="Guyot R."/>
            <person name="Pietrella M."/>
            <person name="Zheng C."/>
            <person name="Alberti A."/>
            <person name="Anthony F."/>
            <person name="Aprea G."/>
            <person name="Aury J.M."/>
            <person name="Bento P."/>
            <person name="Bernard M."/>
            <person name="Bocs S."/>
            <person name="Campa C."/>
            <person name="Cenci A."/>
            <person name="Combes M.C."/>
            <person name="Crouzillat D."/>
            <person name="Da Silva C."/>
            <person name="Daddiego L."/>
            <person name="De Bellis F."/>
            <person name="Dussert S."/>
            <person name="Garsmeur O."/>
            <person name="Gayraud T."/>
            <person name="Guignon V."/>
            <person name="Jahn K."/>
            <person name="Jamilloux V."/>
            <person name="Joet T."/>
            <person name="Labadie K."/>
            <person name="Lan T."/>
            <person name="Leclercq J."/>
            <person name="Lepelley M."/>
            <person name="Leroy T."/>
            <person name="Li L.T."/>
            <person name="Librado P."/>
            <person name="Lopez L."/>
            <person name="Munoz A."/>
            <person name="Noel B."/>
            <person name="Pallavicini A."/>
            <person name="Perrotta G."/>
            <person name="Poncet V."/>
            <person name="Pot D."/>
            <person name="Priyono X."/>
            <person name="Rigoreau M."/>
            <person name="Rouard M."/>
            <person name="Rozas J."/>
            <person name="Tranchant-Dubreuil C."/>
            <person name="VanBuren R."/>
            <person name="Zhang Q."/>
            <person name="Andrade A.C."/>
            <person name="Argout X."/>
            <person name="Bertrand B."/>
            <person name="de Kochko A."/>
            <person name="Graziosi G."/>
            <person name="Henry R.J."/>
            <person name="Jayarama X."/>
            <person name="Ming R."/>
            <person name="Nagai C."/>
            <person name="Rounsley S."/>
            <person name="Sankoff D."/>
            <person name="Giuliano G."/>
            <person name="Albert V.A."/>
            <person name="Wincker P."/>
            <person name="Lashermes P."/>
        </authorList>
    </citation>
    <scope>NUCLEOTIDE SEQUENCE [LARGE SCALE GENOMIC DNA]</scope>
    <source>
        <strain evidence="5">cv. DH200-94</strain>
    </source>
</reference>
<keyword evidence="2" id="KW-0689">Ribosomal protein</keyword>
<organism evidence="4 5">
    <name type="scientific">Coffea canephora</name>
    <name type="common">Robusta coffee</name>
    <dbReference type="NCBI Taxonomy" id="49390"/>
    <lineage>
        <taxon>Eukaryota</taxon>
        <taxon>Viridiplantae</taxon>
        <taxon>Streptophyta</taxon>
        <taxon>Embryophyta</taxon>
        <taxon>Tracheophyta</taxon>
        <taxon>Spermatophyta</taxon>
        <taxon>Magnoliopsida</taxon>
        <taxon>eudicotyledons</taxon>
        <taxon>Gunneridae</taxon>
        <taxon>Pentapetalae</taxon>
        <taxon>asterids</taxon>
        <taxon>lamiids</taxon>
        <taxon>Gentianales</taxon>
        <taxon>Rubiaceae</taxon>
        <taxon>Ixoroideae</taxon>
        <taxon>Gardenieae complex</taxon>
        <taxon>Bertiereae - Coffeeae clade</taxon>
        <taxon>Coffeeae</taxon>
        <taxon>Coffea</taxon>
    </lineage>
</organism>
<dbReference type="InterPro" id="IPR023574">
    <property type="entry name" value="Ribosomal_uL4_dom_sf"/>
</dbReference>
<evidence type="ECO:0000256" key="2">
    <source>
        <dbReference type="ARBA" id="ARBA00022980"/>
    </source>
</evidence>
<dbReference type="GO" id="GO:0005840">
    <property type="term" value="C:ribosome"/>
    <property type="evidence" value="ECO:0007669"/>
    <property type="project" value="UniProtKB-KW"/>
</dbReference>
<dbReference type="GO" id="GO:0006412">
    <property type="term" value="P:translation"/>
    <property type="evidence" value="ECO:0007669"/>
    <property type="project" value="InterPro"/>
</dbReference>
<accession>A0A068U8I1</accession>
<keyword evidence="3" id="KW-0687">Ribonucleoprotein</keyword>
<protein>
    <submittedName>
        <fullName evidence="4">Uncharacterized protein</fullName>
    </submittedName>
</protein>
<gene>
    <name evidence="4" type="ORF">GSCOC_T00019605001</name>
</gene>
<dbReference type="Gene3D" id="3.40.1370.10">
    <property type="match status" value="1"/>
</dbReference>